<dbReference type="Proteomes" id="UP000273643">
    <property type="component" value="Unassembled WGS sequence"/>
</dbReference>
<dbReference type="AlphaFoldDB" id="A0A3N1P0V7"/>
<reference evidence="1 2" key="1">
    <citation type="submission" date="2018-11" db="EMBL/GenBank/DDBJ databases">
        <title>Genomic Encyclopedia of Type Strains, Phase IV (KMG-IV): sequencing the most valuable type-strain genomes for metagenomic binning, comparative biology and taxonomic classification.</title>
        <authorList>
            <person name="Goeker M."/>
        </authorList>
    </citation>
    <scope>NUCLEOTIDE SEQUENCE [LARGE SCALE GENOMIC DNA]</scope>
    <source>
        <strain evidence="1 2">DSM 16974</strain>
    </source>
</reference>
<evidence type="ECO:0000313" key="2">
    <source>
        <dbReference type="Proteomes" id="UP000273643"/>
    </source>
</evidence>
<gene>
    <name evidence="1" type="ORF">EDC38_1861</name>
</gene>
<proteinExistence type="predicted"/>
<keyword evidence="2" id="KW-1185">Reference proteome</keyword>
<dbReference type="OrthoDB" id="2111735at2"/>
<dbReference type="InterPro" id="IPR014958">
    <property type="entry name" value="DGC"/>
</dbReference>
<comment type="caution">
    <text evidence="1">The sequence shown here is derived from an EMBL/GenBank/DDBJ whole genome shotgun (WGS) entry which is preliminary data.</text>
</comment>
<dbReference type="Pfam" id="PF08859">
    <property type="entry name" value="DGC"/>
    <property type="match status" value="1"/>
</dbReference>
<evidence type="ECO:0000313" key="1">
    <source>
        <dbReference type="EMBL" id="ROQ21238.1"/>
    </source>
</evidence>
<organism evidence="1 2">
    <name type="scientific">Marinimicrobium koreense</name>
    <dbReference type="NCBI Taxonomy" id="306545"/>
    <lineage>
        <taxon>Bacteria</taxon>
        <taxon>Pseudomonadati</taxon>
        <taxon>Pseudomonadota</taxon>
        <taxon>Gammaproteobacteria</taxon>
        <taxon>Cellvibrionales</taxon>
        <taxon>Cellvibrionaceae</taxon>
        <taxon>Marinimicrobium</taxon>
    </lineage>
</organism>
<protein>
    <submittedName>
        <fullName evidence="1">Putative metal-binding protein</fullName>
    </submittedName>
</protein>
<name>A0A3N1P0V7_9GAMM</name>
<dbReference type="PIRSF" id="PIRSF037181">
    <property type="entry name" value="DGC"/>
    <property type="match status" value="1"/>
</dbReference>
<sequence length="124" mass="13320">MDDTQKPLVYACSGRSNVAQLANDIAVVMDREGHAEMSCIAGVGGDVPSLVKVAKSGRDICAIDGCALACVKHSLARHGVTPKWHIELTRKGIKKRNQEGCSIQEHYDVLRSVYSELGIIATGE</sequence>
<dbReference type="RefSeq" id="WP_123638259.1">
    <property type="nucleotide sequence ID" value="NZ_RJUK01000001.1"/>
</dbReference>
<dbReference type="EMBL" id="RJUK01000001">
    <property type="protein sequence ID" value="ROQ21238.1"/>
    <property type="molecule type" value="Genomic_DNA"/>
</dbReference>
<accession>A0A3N1P0V7</accession>